<keyword evidence="1" id="KW-0472">Membrane</keyword>
<accession>A0ABR1KZW4</accession>
<reference evidence="2 3" key="1">
    <citation type="submission" date="2024-04" db="EMBL/GenBank/DDBJ databases">
        <title>Phyllosticta paracitricarpa is synonymous to the EU quarantine fungus P. citricarpa based on phylogenomic analyses.</title>
        <authorList>
            <consortium name="Lawrence Berkeley National Laboratory"/>
            <person name="Van Ingen-Buijs V.A."/>
            <person name="Van Westerhoven A.C."/>
            <person name="Haridas S."/>
            <person name="Skiadas P."/>
            <person name="Martin F."/>
            <person name="Groenewald J.Z."/>
            <person name="Crous P.W."/>
            <person name="Seidl M.F."/>
        </authorList>
    </citation>
    <scope>NUCLEOTIDE SEQUENCE [LARGE SCALE GENOMIC DNA]</scope>
    <source>
        <strain evidence="2 3">CBS 123371</strain>
    </source>
</reference>
<comment type="caution">
    <text evidence="2">The sequence shown here is derived from an EMBL/GenBank/DDBJ whole genome shotgun (WGS) entry which is preliminary data.</text>
</comment>
<protein>
    <submittedName>
        <fullName evidence="2">Uncharacterized protein</fullName>
    </submittedName>
</protein>
<keyword evidence="1" id="KW-1133">Transmembrane helix</keyword>
<feature type="transmembrane region" description="Helical" evidence="1">
    <location>
        <begin position="64"/>
        <end position="83"/>
    </location>
</feature>
<organism evidence="2 3">
    <name type="scientific">Phyllosticta citriasiana</name>
    <dbReference type="NCBI Taxonomy" id="595635"/>
    <lineage>
        <taxon>Eukaryota</taxon>
        <taxon>Fungi</taxon>
        <taxon>Dikarya</taxon>
        <taxon>Ascomycota</taxon>
        <taxon>Pezizomycotina</taxon>
        <taxon>Dothideomycetes</taxon>
        <taxon>Dothideomycetes incertae sedis</taxon>
        <taxon>Botryosphaeriales</taxon>
        <taxon>Phyllostictaceae</taxon>
        <taxon>Phyllosticta</taxon>
    </lineage>
</organism>
<dbReference type="Proteomes" id="UP001363622">
    <property type="component" value="Unassembled WGS sequence"/>
</dbReference>
<keyword evidence="1" id="KW-0812">Transmembrane</keyword>
<evidence type="ECO:0000313" key="3">
    <source>
        <dbReference type="Proteomes" id="UP001363622"/>
    </source>
</evidence>
<proteinExistence type="predicted"/>
<feature type="transmembrane region" description="Helical" evidence="1">
    <location>
        <begin position="40"/>
        <end position="58"/>
    </location>
</feature>
<evidence type="ECO:0000313" key="2">
    <source>
        <dbReference type="EMBL" id="KAK7524380.1"/>
    </source>
</evidence>
<name>A0ABR1KZW4_9PEZI</name>
<dbReference type="EMBL" id="JBBPHU010000001">
    <property type="protein sequence ID" value="KAK7524380.1"/>
    <property type="molecule type" value="Genomic_DNA"/>
</dbReference>
<evidence type="ECO:0000256" key="1">
    <source>
        <dbReference type="SAM" id="Phobius"/>
    </source>
</evidence>
<gene>
    <name evidence="2" type="ORF">IWZ03DRAFT_367013</name>
</gene>
<keyword evidence="3" id="KW-1185">Reference proteome</keyword>
<sequence length="98" mass="9936">MSSSSLCDSGSGSGSFAFLPLALPFTSCFPLALPLTSLFFGANFWMSALAFFTGFTAASSASDVLRFFLPLATAGAGASGALLRLRLADLPSKGAGMP</sequence>